<evidence type="ECO:0000313" key="5">
    <source>
        <dbReference type="EMBL" id="KAK8068334.1"/>
    </source>
</evidence>
<dbReference type="Proteomes" id="UP001446871">
    <property type="component" value="Unassembled WGS sequence"/>
</dbReference>
<dbReference type="PANTHER" id="PTHR45339:SF1">
    <property type="entry name" value="HYBRID SIGNAL TRANSDUCTION HISTIDINE KINASE J"/>
    <property type="match status" value="1"/>
</dbReference>
<comment type="caution">
    <text evidence="5">The sequence shown here is derived from an EMBL/GenBank/DDBJ whole genome shotgun (WGS) entry which is preliminary data.</text>
</comment>
<evidence type="ECO:0000256" key="1">
    <source>
        <dbReference type="ARBA" id="ARBA00022553"/>
    </source>
</evidence>
<feature type="domain" description="Response regulatory" evidence="4">
    <location>
        <begin position="1"/>
        <end position="105"/>
    </location>
</feature>
<evidence type="ECO:0000259" key="4">
    <source>
        <dbReference type="PROSITE" id="PS50110"/>
    </source>
</evidence>
<organism evidence="5 6">
    <name type="scientific">Apiospora saccharicola</name>
    <dbReference type="NCBI Taxonomy" id="335842"/>
    <lineage>
        <taxon>Eukaryota</taxon>
        <taxon>Fungi</taxon>
        <taxon>Dikarya</taxon>
        <taxon>Ascomycota</taxon>
        <taxon>Pezizomycotina</taxon>
        <taxon>Sordariomycetes</taxon>
        <taxon>Xylariomycetidae</taxon>
        <taxon>Amphisphaeriales</taxon>
        <taxon>Apiosporaceae</taxon>
        <taxon>Apiospora</taxon>
    </lineage>
</organism>
<evidence type="ECO:0000256" key="3">
    <source>
        <dbReference type="PROSITE-ProRule" id="PRU00169"/>
    </source>
</evidence>
<name>A0ABR1VAU6_9PEZI</name>
<gene>
    <name evidence="5" type="ORF">PG996_007446</name>
</gene>
<dbReference type="CDD" id="cd17546">
    <property type="entry name" value="REC_hyHK_CKI1_RcsC-like"/>
    <property type="match status" value="1"/>
</dbReference>
<dbReference type="SUPFAM" id="SSF52172">
    <property type="entry name" value="CheY-like"/>
    <property type="match status" value="1"/>
</dbReference>
<dbReference type="InterPro" id="IPR011006">
    <property type="entry name" value="CheY-like_superfamily"/>
</dbReference>
<feature type="modified residue" description="4-aspartylphosphate" evidence="3">
    <location>
        <position position="34"/>
    </location>
</feature>
<dbReference type="PROSITE" id="PS50110">
    <property type="entry name" value="RESPONSE_REGULATORY"/>
    <property type="match status" value="1"/>
</dbReference>
<keyword evidence="6" id="KW-1185">Reference proteome</keyword>
<dbReference type="EMBL" id="JAQQWM010000004">
    <property type="protein sequence ID" value="KAK8068334.1"/>
    <property type="molecule type" value="Genomic_DNA"/>
</dbReference>
<evidence type="ECO:0000313" key="6">
    <source>
        <dbReference type="Proteomes" id="UP001446871"/>
    </source>
</evidence>
<dbReference type="SMART" id="SM00448">
    <property type="entry name" value="REC"/>
    <property type="match status" value="1"/>
</dbReference>
<dbReference type="InterPro" id="IPR001789">
    <property type="entry name" value="Sig_transdc_resp-reg_receiver"/>
</dbReference>
<keyword evidence="2" id="KW-0902">Two-component regulatory system</keyword>
<dbReference type="PANTHER" id="PTHR45339">
    <property type="entry name" value="HYBRID SIGNAL TRANSDUCTION HISTIDINE KINASE J"/>
    <property type="match status" value="1"/>
</dbReference>
<accession>A0ABR1VAU6</accession>
<reference evidence="5 6" key="1">
    <citation type="submission" date="2023-01" db="EMBL/GenBank/DDBJ databases">
        <title>Analysis of 21 Apiospora genomes using comparative genomics revels a genus with tremendous synthesis potential of carbohydrate active enzymes and secondary metabolites.</title>
        <authorList>
            <person name="Sorensen T."/>
        </authorList>
    </citation>
    <scope>NUCLEOTIDE SEQUENCE [LARGE SCALE GENOMIC DNA]</scope>
    <source>
        <strain evidence="5 6">CBS 83171</strain>
    </source>
</reference>
<proteinExistence type="predicted"/>
<sequence>MKKLNRAFNTAVDGMEAVESFKANPGRYTCILMDINMPRLDGLKATQQIRLHERDTGAAHACPIFALTGLASAETQREAFESGIGLFLTKPVKLKELSEILRTRGLI</sequence>
<keyword evidence="1 3" id="KW-0597">Phosphoprotein</keyword>
<dbReference type="Pfam" id="PF00072">
    <property type="entry name" value="Response_reg"/>
    <property type="match status" value="1"/>
</dbReference>
<dbReference type="Gene3D" id="3.40.50.2300">
    <property type="match status" value="1"/>
</dbReference>
<evidence type="ECO:0000256" key="2">
    <source>
        <dbReference type="ARBA" id="ARBA00023012"/>
    </source>
</evidence>
<protein>
    <submittedName>
        <fullName evidence="5">Nik-1 (Os-1p)</fullName>
    </submittedName>
</protein>